<comment type="caution">
    <text evidence="4">The sequence shown here is derived from an EMBL/GenBank/DDBJ whole genome shotgun (WGS) entry which is preliminary data.</text>
</comment>
<evidence type="ECO:0000256" key="3">
    <source>
        <dbReference type="PROSITE-ProRule" id="PRU00708"/>
    </source>
</evidence>
<dbReference type="EMBL" id="JAXIOK010000016">
    <property type="protein sequence ID" value="KAK4752263.1"/>
    <property type="molecule type" value="Genomic_DNA"/>
</dbReference>
<protein>
    <recommendedName>
        <fullName evidence="6">Pentatricopeptide repeat-containing protein</fullName>
    </recommendedName>
</protein>
<feature type="repeat" description="PPR" evidence="3">
    <location>
        <begin position="126"/>
        <end position="160"/>
    </location>
</feature>
<keyword evidence="2" id="KW-0677">Repeat</keyword>
<feature type="repeat" description="PPR" evidence="3">
    <location>
        <begin position="232"/>
        <end position="266"/>
    </location>
</feature>
<dbReference type="GO" id="GO:0003729">
    <property type="term" value="F:mRNA binding"/>
    <property type="evidence" value="ECO:0007669"/>
    <property type="project" value="InterPro"/>
</dbReference>
<feature type="repeat" description="PPR" evidence="3">
    <location>
        <begin position="303"/>
        <end position="337"/>
    </location>
</feature>
<evidence type="ECO:0000256" key="1">
    <source>
        <dbReference type="ARBA" id="ARBA00007626"/>
    </source>
</evidence>
<keyword evidence="5" id="KW-1185">Reference proteome</keyword>
<dbReference type="InterPro" id="IPR002885">
    <property type="entry name" value="PPR_rpt"/>
</dbReference>
<evidence type="ECO:0008006" key="6">
    <source>
        <dbReference type="Google" id="ProtNLM"/>
    </source>
</evidence>
<dbReference type="PANTHER" id="PTHR47874">
    <property type="entry name" value="EXPRESSED PROTEIN"/>
    <property type="match status" value="1"/>
</dbReference>
<name>A0AAN7JRI8_9MYRT</name>
<gene>
    <name evidence="4" type="ORF">SAY87_021061</name>
</gene>
<dbReference type="Pfam" id="PF01535">
    <property type="entry name" value="PPR"/>
    <property type="match status" value="2"/>
</dbReference>
<dbReference type="PROSITE" id="PS51375">
    <property type="entry name" value="PPR"/>
    <property type="match status" value="8"/>
</dbReference>
<dbReference type="InterPro" id="IPR011990">
    <property type="entry name" value="TPR-like_helical_dom_sf"/>
</dbReference>
<feature type="repeat" description="PPR" evidence="3">
    <location>
        <begin position="338"/>
        <end position="372"/>
    </location>
</feature>
<sequence length="484" mass="54991">MAAVVIDVGSKFLKAGPAIPDQSQAMMIPAQMERIPLYAFTIRSSKRSSESAPLGLQKHSMKDLSRILRTESAVRGIEKKANSSKYTRLWPKAVMEALDEAIRDNCWESALKIFGLLRKQHWYKPRCQTFTKLLMMLGKCRQPQQASLLFELMLSEGLRPTLDVYTALVNAYCQSGLLDEALSTVESMKSVSDCKPDVYTYSILVSCCVRFHHFDQISRILSEMSYLGIKCNAVTYNTLIDGYGKAKMFEQMESSLMDMILSGSCLPDIFTFNSVISAYGQCGHVDDMERWYEEFQFMEISPDMITFNILIRSYGRLGMYEKMTSVLNYMEKRFFMPTVVTYNILIDAYGKAGDLRKMDEYFKKMKHQGMKPTSITYCSVISAYSKAGFISRVDSILRQVNNSDVKLDTAFFNCIISAYGKAGEVEKMSEMFQTMKERKCRPDKITYATLIQAYTAQGMTDVVKGLEAKIITNKDLSGTNLIEH</sequence>
<feature type="repeat" description="PPR" evidence="3">
    <location>
        <begin position="408"/>
        <end position="442"/>
    </location>
</feature>
<evidence type="ECO:0000313" key="5">
    <source>
        <dbReference type="Proteomes" id="UP001345219"/>
    </source>
</evidence>
<feature type="repeat" description="PPR" evidence="3">
    <location>
        <begin position="197"/>
        <end position="231"/>
    </location>
</feature>
<feature type="repeat" description="PPR" evidence="3">
    <location>
        <begin position="268"/>
        <end position="302"/>
    </location>
</feature>
<evidence type="ECO:0000256" key="2">
    <source>
        <dbReference type="ARBA" id="ARBA00022737"/>
    </source>
</evidence>
<dbReference type="NCBIfam" id="TIGR00756">
    <property type="entry name" value="PPR"/>
    <property type="match status" value="6"/>
</dbReference>
<evidence type="ECO:0000313" key="4">
    <source>
        <dbReference type="EMBL" id="KAK4752263.1"/>
    </source>
</evidence>
<reference evidence="4 5" key="1">
    <citation type="journal article" date="2023" name="Hortic Res">
        <title>Pangenome of water caltrop reveals structural variations and asymmetric subgenome divergence after allopolyploidization.</title>
        <authorList>
            <person name="Zhang X."/>
            <person name="Chen Y."/>
            <person name="Wang L."/>
            <person name="Yuan Y."/>
            <person name="Fang M."/>
            <person name="Shi L."/>
            <person name="Lu R."/>
            <person name="Comes H.P."/>
            <person name="Ma Y."/>
            <person name="Chen Y."/>
            <person name="Huang G."/>
            <person name="Zhou Y."/>
            <person name="Zheng Z."/>
            <person name="Qiu Y."/>
        </authorList>
    </citation>
    <scope>NUCLEOTIDE SEQUENCE [LARGE SCALE GENOMIC DNA]</scope>
    <source>
        <tissue evidence="4">Roots</tissue>
    </source>
</reference>
<feature type="repeat" description="PPR" evidence="3">
    <location>
        <begin position="161"/>
        <end position="191"/>
    </location>
</feature>
<proteinExistence type="inferred from homology"/>
<dbReference type="Pfam" id="PF13041">
    <property type="entry name" value="PPR_2"/>
    <property type="match status" value="4"/>
</dbReference>
<organism evidence="4 5">
    <name type="scientific">Trapa incisa</name>
    <dbReference type="NCBI Taxonomy" id="236973"/>
    <lineage>
        <taxon>Eukaryota</taxon>
        <taxon>Viridiplantae</taxon>
        <taxon>Streptophyta</taxon>
        <taxon>Embryophyta</taxon>
        <taxon>Tracheophyta</taxon>
        <taxon>Spermatophyta</taxon>
        <taxon>Magnoliopsida</taxon>
        <taxon>eudicotyledons</taxon>
        <taxon>Gunneridae</taxon>
        <taxon>Pentapetalae</taxon>
        <taxon>rosids</taxon>
        <taxon>malvids</taxon>
        <taxon>Myrtales</taxon>
        <taxon>Lythraceae</taxon>
        <taxon>Trapa</taxon>
    </lineage>
</organism>
<accession>A0AAN7JRI8</accession>
<comment type="similarity">
    <text evidence="1">Belongs to the PPR family. P subfamily.</text>
</comment>
<dbReference type="AlphaFoldDB" id="A0AAN7JRI8"/>
<dbReference type="PANTHER" id="PTHR47874:SF6">
    <property type="entry name" value="PENTATRICOPEPTIDE REPEAT-CONTAINING PROTEIN"/>
    <property type="match status" value="1"/>
</dbReference>
<dbReference type="InterPro" id="IPR044179">
    <property type="entry name" value="PPR5-like"/>
</dbReference>
<dbReference type="Gene3D" id="1.25.40.10">
    <property type="entry name" value="Tetratricopeptide repeat domain"/>
    <property type="match status" value="4"/>
</dbReference>
<dbReference type="Proteomes" id="UP001345219">
    <property type="component" value="Chromosome 16"/>
</dbReference>